<dbReference type="Gene3D" id="3.90.830.10">
    <property type="entry name" value="Syntaxin Binding Protein 1, Chain A, domain 2"/>
    <property type="match status" value="1"/>
</dbReference>
<comment type="similarity">
    <text evidence="1">Belongs to the STXBP/unc-18/SEC1 family.</text>
</comment>
<evidence type="ECO:0000313" key="3">
    <source>
        <dbReference type="Proteomes" id="UP001293254"/>
    </source>
</evidence>
<dbReference type="InterPro" id="IPR043154">
    <property type="entry name" value="Sec-1-like_dom1"/>
</dbReference>
<dbReference type="PIRSF" id="PIRSF005715">
    <property type="entry name" value="VPS45_Sec1"/>
    <property type="match status" value="1"/>
</dbReference>
<dbReference type="InterPro" id="IPR036045">
    <property type="entry name" value="Sec1-like_sf"/>
</dbReference>
<dbReference type="InterPro" id="IPR001619">
    <property type="entry name" value="Sec1-like"/>
</dbReference>
<keyword evidence="3" id="KW-1185">Reference proteome</keyword>
<name>A0AAE1YWI0_9LAMI</name>
<reference evidence="2" key="1">
    <citation type="submission" date="2020-06" db="EMBL/GenBank/DDBJ databases">
        <authorList>
            <person name="Li T."/>
            <person name="Hu X."/>
            <person name="Zhang T."/>
            <person name="Song X."/>
            <person name="Zhang H."/>
            <person name="Dai N."/>
            <person name="Sheng W."/>
            <person name="Hou X."/>
            <person name="Wei L."/>
        </authorList>
    </citation>
    <scope>NUCLEOTIDE SEQUENCE</scope>
    <source>
        <strain evidence="2">3651</strain>
        <tissue evidence="2">Leaf</tissue>
    </source>
</reference>
<dbReference type="SUPFAM" id="SSF56815">
    <property type="entry name" value="Sec1/munc18-like (SM) proteins"/>
    <property type="match status" value="1"/>
</dbReference>
<organism evidence="2 3">
    <name type="scientific">Sesamum alatum</name>
    <dbReference type="NCBI Taxonomy" id="300844"/>
    <lineage>
        <taxon>Eukaryota</taxon>
        <taxon>Viridiplantae</taxon>
        <taxon>Streptophyta</taxon>
        <taxon>Embryophyta</taxon>
        <taxon>Tracheophyta</taxon>
        <taxon>Spermatophyta</taxon>
        <taxon>Magnoliopsida</taxon>
        <taxon>eudicotyledons</taxon>
        <taxon>Gunneridae</taxon>
        <taxon>Pentapetalae</taxon>
        <taxon>asterids</taxon>
        <taxon>lamiids</taxon>
        <taxon>Lamiales</taxon>
        <taxon>Pedaliaceae</taxon>
        <taxon>Sesamum</taxon>
    </lineage>
</organism>
<evidence type="ECO:0000313" key="2">
    <source>
        <dbReference type="EMBL" id="KAK4437561.1"/>
    </source>
</evidence>
<accession>A0AAE1YWI0</accession>
<reference evidence="2" key="2">
    <citation type="journal article" date="2024" name="Plant">
        <title>Genomic evolution and insights into agronomic trait innovations of Sesamum species.</title>
        <authorList>
            <person name="Miao H."/>
            <person name="Wang L."/>
            <person name="Qu L."/>
            <person name="Liu H."/>
            <person name="Sun Y."/>
            <person name="Le M."/>
            <person name="Wang Q."/>
            <person name="Wei S."/>
            <person name="Zheng Y."/>
            <person name="Lin W."/>
            <person name="Duan Y."/>
            <person name="Cao H."/>
            <person name="Xiong S."/>
            <person name="Wang X."/>
            <person name="Wei L."/>
            <person name="Li C."/>
            <person name="Ma Q."/>
            <person name="Ju M."/>
            <person name="Zhao R."/>
            <person name="Li G."/>
            <person name="Mu C."/>
            <person name="Tian Q."/>
            <person name="Mei H."/>
            <person name="Zhang T."/>
            <person name="Gao T."/>
            <person name="Zhang H."/>
        </authorList>
    </citation>
    <scope>NUCLEOTIDE SEQUENCE</scope>
    <source>
        <strain evidence="2">3651</strain>
    </source>
</reference>
<dbReference type="GO" id="GO:0016192">
    <property type="term" value="P:vesicle-mediated transport"/>
    <property type="evidence" value="ECO:0007669"/>
    <property type="project" value="InterPro"/>
</dbReference>
<dbReference type="EMBL" id="JACGWO010000001">
    <property type="protein sequence ID" value="KAK4437561.1"/>
    <property type="molecule type" value="Genomic_DNA"/>
</dbReference>
<dbReference type="InterPro" id="IPR043127">
    <property type="entry name" value="Sec-1-like_dom3a"/>
</dbReference>
<gene>
    <name evidence="2" type="ORF">Salat_0090000</name>
</gene>
<evidence type="ECO:0000256" key="1">
    <source>
        <dbReference type="ARBA" id="ARBA00009884"/>
    </source>
</evidence>
<protein>
    <submittedName>
        <fullName evidence="2">SEC1 family transport protein SLY1</fullName>
    </submittedName>
</protein>
<dbReference type="Gene3D" id="3.40.50.1910">
    <property type="match status" value="1"/>
</dbReference>
<dbReference type="Proteomes" id="UP001293254">
    <property type="component" value="Unassembled WGS sequence"/>
</dbReference>
<sequence>MALNLRQKQTECIIRMLNLNQAVSSAAGTANEDVYKILIYDRFCQDILSPLIHVKDLRKHGVTLYFLLDKDRNPVHDVPAVYFLQPTPPNVQRVISDASRALYDSFHLNFSSSIPRPLLEDLATGTINSDSIQRISKVHDQYLEFVTLEDNLFSLANKNCYVQLNDPSAGDKEIEEIIEKIVGGLFCVLATLAVVPIIRCPHGGPAEMVASLLDQRLRDHLLAKNNLFTEGGNFTSSFQRPILCIFDRNFELSVAIQHDFRYKPLVHDVLGLRLNRLNVKGEKGGMKSYELDRSDPFWTANGSLEFPEVAVEIETQLNKYKKDVEEVNRRTGGDEAEFDGTDLIGNTKHLMNAVNSLPELTERKQVIDKHTNIATALLGEIKERSLDSYAKKESDMMVRGGIDRNELLGVLKGKGTKMDKLRFAIMYLISTESIPSSEIEVVEAALKESEVDTSAFQYVKKIKALNLSLASANSASRSNIVDWAEKLYGQSISAVTAGMKNLLSNDHQLALTRMVDALMEGKPNPEVDSYLIFDPRAPKSASGSSGTHLKGPFKEAIVFMVGGGNYVEYGSLQELVHRQQPAKHVIYGTTEILTGDEFVEQLGLLGQKMGLGSSHNPGSSR</sequence>
<dbReference type="AlphaFoldDB" id="A0AAE1YWI0"/>
<dbReference type="PANTHER" id="PTHR11679">
    <property type="entry name" value="VESICLE PROTEIN SORTING-ASSOCIATED"/>
    <property type="match status" value="1"/>
</dbReference>
<dbReference type="Gene3D" id="1.25.40.60">
    <property type="match status" value="1"/>
</dbReference>
<dbReference type="Pfam" id="PF00995">
    <property type="entry name" value="Sec1"/>
    <property type="match status" value="1"/>
</dbReference>
<proteinExistence type="inferred from homology"/>
<dbReference type="Gene3D" id="3.40.50.2060">
    <property type="match status" value="1"/>
</dbReference>
<dbReference type="InterPro" id="IPR027482">
    <property type="entry name" value="Sec1-like_dom2"/>
</dbReference>
<comment type="caution">
    <text evidence="2">The sequence shown here is derived from an EMBL/GenBank/DDBJ whole genome shotgun (WGS) entry which is preliminary data.</text>
</comment>